<evidence type="ECO:0000256" key="5">
    <source>
        <dbReference type="ARBA" id="ARBA00041297"/>
    </source>
</evidence>
<dbReference type="GO" id="GO:0004467">
    <property type="term" value="F:long-chain fatty acid-CoA ligase activity"/>
    <property type="evidence" value="ECO:0007669"/>
    <property type="project" value="TreeGrafter"/>
</dbReference>
<dbReference type="GO" id="GO:0005886">
    <property type="term" value="C:plasma membrane"/>
    <property type="evidence" value="ECO:0007669"/>
    <property type="project" value="TreeGrafter"/>
</dbReference>
<evidence type="ECO:0000256" key="6">
    <source>
        <dbReference type="ARBA" id="ARBA00048666"/>
    </source>
</evidence>
<keyword evidence="9" id="KW-1185">Reference proteome</keyword>
<evidence type="ECO:0000259" key="7">
    <source>
        <dbReference type="Pfam" id="PF00501"/>
    </source>
</evidence>
<dbReference type="GO" id="GO:0008206">
    <property type="term" value="P:bile acid metabolic process"/>
    <property type="evidence" value="ECO:0007669"/>
    <property type="project" value="TreeGrafter"/>
</dbReference>
<dbReference type="AlphaFoldDB" id="A0A7K9NPW9"/>
<feature type="non-terminal residue" evidence="8">
    <location>
        <position position="1"/>
    </location>
</feature>
<comment type="caution">
    <text evidence="8">The sequence shown here is derived from an EMBL/GenBank/DDBJ whole genome shotgun (WGS) entry which is preliminary data.</text>
</comment>
<comment type="catalytic activity">
    <reaction evidence="4">
        <text>a very long-chain fatty acid + ATP + CoA = a very long-chain fatty acyl-CoA + AMP + diphosphate</text>
        <dbReference type="Rhea" id="RHEA:54536"/>
        <dbReference type="ChEBI" id="CHEBI:30616"/>
        <dbReference type="ChEBI" id="CHEBI:33019"/>
        <dbReference type="ChEBI" id="CHEBI:57287"/>
        <dbReference type="ChEBI" id="CHEBI:58950"/>
        <dbReference type="ChEBI" id="CHEBI:138261"/>
        <dbReference type="ChEBI" id="CHEBI:456215"/>
    </reaction>
    <physiologicalReaction direction="left-to-right" evidence="4">
        <dbReference type="Rhea" id="RHEA:54537"/>
    </physiologicalReaction>
</comment>
<dbReference type="InterPro" id="IPR042099">
    <property type="entry name" value="ANL_N_sf"/>
</dbReference>
<organism evidence="8 9">
    <name type="scientific">Edolisoma coerulescens</name>
    <dbReference type="NCBI Taxonomy" id="2585810"/>
    <lineage>
        <taxon>Eukaryota</taxon>
        <taxon>Metazoa</taxon>
        <taxon>Chordata</taxon>
        <taxon>Craniata</taxon>
        <taxon>Vertebrata</taxon>
        <taxon>Euteleostomi</taxon>
        <taxon>Archelosauria</taxon>
        <taxon>Archosauria</taxon>
        <taxon>Dinosauria</taxon>
        <taxon>Saurischia</taxon>
        <taxon>Theropoda</taxon>
        <taxon>Coelurosauria</taxon>
        <taxon>Aves</taxon>
        <taxon>Neognathae</taxon>
        <taxon>Neoaves</taxon>
        <taxon>Telluraves</taxon>
        <taxon>Australaves</taxon>
        <taxon>Passeriformes</taxon>
        <taxon>Corvoidea</taxon>
        <taxon>Campephagidae</taxon>
        <taxon>Edolisoma</taxon>
    </lineage>
</organism>
<sequence length="223" mass="24223">ELREAVEEVLPDLERDGVRVFYLSSASPTPGVEALLPAIEAAPDEPLPARHRARVTANSKAMYIYTSGTTGLPKAAVITELKLMMVASLGRICGLRPDDVIYTTLPLYHSAGLLVGVGGCLEVGTYPHPTGTGCRQGPGGWRDGGMDGRMGDGWMDGWMGDGWLLSVCHPQRADDREHRVRMALGNGMRAEVWKEFLRRFGPVAIWEFYGATEGNAGFINYTG</sequence>
<accession>A0A7K9NPW9</accession>
<dbReference type="GO" id="GO:0005324">
    <property type="term" value="F:long-chain fatty acid transmembrane transporter activity"/>
    <property type="evidence" value="ECO:0007669"/>
    <property type="project" value="TreeGrafter"/>
</dbReference>
<reference evidence="8 9" key="1">
    <citation type="submission" date="2019-09" db="EMBL/GenBank/DDBJ databases">
        <title>Bird 10,000 Genomes (B10K) Project - Family phase.</title>
        <authorList>
            <person name="Zhang G."/>
        </authorList>
    </citation>
    <scope>NUCLEOTIDE SEQUENCE [LARGE SCALE GENOMIC DNA]</scope>
    <source>
        <strain evidence="8">B10K-DU-001-25</strain>
        <tissue evidence="8">Muscle</tissue>
    </source>
</reference>
<evidence type="ECO:0000313" key="9">
    <source>
        <dbReference type="Proteomes" id="UP000526889"/>
    </source>
</evidence>
<evidence type="ECO:0000256" key="4">
    <source>
        <dbReference type="ARBA" id="ARBA00036527"/>
    </source>
</evidence>
<feature type="non-terminal residue" evidence="8">
    <location>
        <position position="223"/>
    </location>
</feature>
<keyword evidence="3" id="KW-0443">Lipid metabolism</keyword>
<comment type="similarity">
    <text evidence="1">Belongs to the ATP-dependent AMP-binding enzyme family.</text>
</comment>
<name>A0A7K9NPW9_9CORV</name>
<dbReference type="SUPFAM" id="SSF56801">
    <property type="entry name" value="Acetyl-CoA synthetase-like"/>
    <property type="match status" value="1"/>
</dbReference>
<dbReference type="Gene3D" id="3.40.50.12780">
    <property type="entry name" value="N-terminal domain of ligase-like"/>
    <property type="match status" value="1"/>
</dbReference>
<dbReference type="Pfam" id="PF00501">
    <property type="entry name" value="AMP-binding"/>
    <property type="match status" value="1"/>
</dbReference>
<dbReference type="GO" id="GO:0005789">
    <property type="term" value="C:endoplasmic reticulum membrane"/>
    <property type="evidence" value="ECO:0007669"/>
    <property type="project" value="TreeGrafter"/>
</dbReference>
<dbReference type="Proteomes" id="UP000526889">
    <property type="component" value="Unassembled WGS sequence"/>
</dbReference>
<comment type="catalytic activity">
    <reaction evidence="6">
        <text>tetracosanoate + ATP + CoA = tetracosanoyl-CoA + AMP + diphosphate</text>
        <dbReference type="Rhea" id="RHEA:33639"/>
        <dbReference type="ChEBI" id="CHEBI:30616"/>
        <dbReference type="ChEBI" id="CHEBI:31014"/>
        <dbReference type="ChEBI" id="CHEBI:33019"/>
        <dbReference type="ChEBI" id="CHEBI:57287"/>
        <dbReference type="ChEBI" id="CHEBI:65052"/>
        <dbReference type="ChEBI" id="CHEBI:456215"/>
    </reaction>
    <physiologicalReaction direction="left-to-right" evidence="6">
        <dbReference type="Rhea" id="RHEA:33640"/>
    </physiologicalReaction>
</comment>
<dbReference type="InterPro" id="IPR000873">
    <property type="entry name" value="AMP-dep_synth/lig_dom"/>
</dbReference>
<gene>
    <name evidence="8" type="primary">Slc27a2_0</name>
    <name evidence="8" type="ORF">EDOCOE_R10191</name>
</gene>
<dbReference type="GO" id="GO:0044539">
    <property type="term" value="P:long-chain fatty acid import into cell"/>
    <property type="evidence" value="ECO:0007669"/>
    <property type="project" value="TreeGrafter"/>
</dbReference>
<dbReference type="PANTHER" id="PTHR43107">
    <property type="entry name" value="LONG-CHAIN FATTY ACID TRANSPORT PROTEIN"/>
    <property type="match status" value="1"/>
</dbReference>
<dbReference type="InterPro" id="IPR020845">
    <property type="entry name" value="AMP-binding_CS"/>
</dbReference>
<evidence type="ECO:0000256" key="3">
    <source>
        <dbReference type="ARBA" id="ARBA00023098"/>
    </source>
</evidence>
<keyword evidence="2" id="KW-0436">Ligase</keyword>
<dbReference type="PANTHER" id="PTHR43107:SF4">
    <property type="entry name" value="LONG-CHAIN FATTY ACID TRANSPORT PROTEIN 2"/>
    <property type="match status" value="1"/>
</dbReference>
<protein>
    <recommendedName>
        <fullName evidence="5">Long-chain-fatty-acid--CoA ligase</fullName>
    </recommendedName>
</protein>
<evidence type="ECO:0000313" key="8">
    <source>
        <dbReference type="EMBL" id="NXH88898.1"/>
    </source>
</evidence>
<dbReference type="EMBL" id="VWZW01005853">
    <property type="protein sequence ID" value="NXH88898.1"/>
    <property type="molecule type" value="Genomic_DNA"/>
</dbReference>
<evidence type="ECO:0000256" key="1">
    <source>
        <dbReference type="ARBA" id="ARBA00006432"/>
    </source>
</evidence>
<feature type="domain" description="AMP-dependent synthetase/ligase" evidence="7">
    <location>
        <begin position="34"/>
        <end position="124"/>
    </location>
</feature>
<proteinExistence type="inferred from homology"/>
<dbReference type="PROSITE" id="PS00455">
    <property type="entry name" value="AMP_BINDING"/>
    <property type="match status" value="1"/>
</dbReference>
<evidence type="ECO:0000256" key="2">
    <source>
        <dbReference type="ARBA" id="ARBA00022598"/>
    </source>
</evidence>